<evidence type="ECO:0000259" key="5">
    <source>
        <dbReference type="PROSITE" id="PS50888"/>
    </source>
</evidence>
<dbReference type="OrthoDB" id="10069510at2759"/>
<feature type="region of interest" description="Disordered" evidence="4">
    <location>
        <begin position="1"/>
        <end position="120"/>
    </location>
</feature>
<feature type="region of interest" description="Disordered" evidence="4">
    <location>
        <begin position="321"/>
        <end position="377"/>
    </location>
</feature>
<dbReference type="GO" id="GO:0000978">
    <property type="term" value="F:RNA polymerase II cis-regulatory region sequence-specific DNA binding"/>
    <property type="evidence" value="ECO:0007669"/>
    <property type="project" value="TreeGrafter"/>
</dbReference>
<dbReference type="InterPro" id="IPR040238">
    <property type="entry name" value="TAL-like"/>
</dbReference>
<feature type="compositionally biased region" description="Basic and acidic residues" evidence="4">
    <location>
        <begin position="23"/>
        <end position="35"/>
    </location>
</feature>
<reference evidence="7 8" key="1">
    <citation type="submission" date="2025-04" db="UniProtKB">
        <authorList>
            <consortium name="RefSeq"/>
        </authorList>
    </citation>
    <scope>IDENTIFICATION</scope>
    <source>
        <tissue evidence="7 8">Gonad</tissue>
    </source>
</reference>
<organism evidence="6 7">
    <name type="scientific">Branchiostoma belcheri</name>
    <name type="common">Amphioxus</name>
    <dbReference type="NCBI Taxonomy" id="7741"/>
    <lineage>
        <taxon>Eukaryota</taxon>
        <taxon>Metazoa</taxon>
        <taxon>Chordata</taxon>
        <taxon>Cephalochordata</taxon>
        <taxon>Leptocardii</taxon>
        <taxon>Amphioxiformes</taxon>
        <taxon>Branchiostomatidae</taxon>
        <taxon>Branchiostoma</taxon>
    </lineage>
</organism>
<dbReference type="RefSeq" id="XP_019629829.1">
    <property type="nucleotide sequence ID" value="XM_019774270.1"/>
</dbReference>
<evidence type="ECO:0000313" key="7">
    <source>
        <dbReference type="RefSeq" id="XP_019629828.1"/>
    </source>
</evidence>
<dbReference type="InterPro" id="IPR011598">
    <property type="entry name" value="bHLH_dom"/>
</dbReference>
<keyword evidence="3" id="KW-0804">Transcription</keyword>
<feature type="compositionally biased region" description="Polar residues" evidence="4">
    <location>
        <begin position="336"/>
        <end position="352"/>
    </location>
</feature>
<keyword evidence="1" id="KW-0805">Transcription regulation</keyword>
<dbReference type="FunFam" id="4.10.280.10:FF:000015">
    <property type="entry name" value="T-cell acute lymphocytic leukemia 1"/>
    <property type="match status" value="1"/>
</dbReference>
<dbReference type="CDD" id="cd11413">
    <property type="entry name" value="bHLH_TS_TAL_LYL"/>
    <property type="match status" value="1"/>
</dbReference>
<feature type="compositionally biased region" description="Basic and acidic residues" evidence="4">
    <location>
        <begin position="99"/>
        <end position="115"/>
    </location>
</feature>
<evidence type="ECO:0000313" key="6">
    <source>
        <dbReference type="Proteomes" id="UP000515135"/>
    </source>
</evidence>
<evidence type="ECO:0000256" key="3">
    <source>
        <dbReference type="ARBA" id="ARBA00023163"/>
    </source>
</evidence>
<feature type="compositionally biased region" description="Polar residues" evidence="4">
    <location>
        <begin position="12"/>
        <end position="22"/>
    </location>
</feature>
<dbReference type="KEGG" id="bbel:109474054"/>
<sequence>MEPAEVEVHSPASVQPSPGDQINQEKEQRLGDLKETASPTNISLSRGLDSSSIPSVERPDSVSTPGHSSRDWTADGEGPGKTNREDAKNRTAVTGISAEDGRDKDKAREGEKSDEATGTVYENYRQAQETLYGSHCPSPETLYEPKRPPRGQETYYSGVYPAPQVVPAGGYAYFPPHRSDAMAPQPFPLARPHPYTYLNQVGSTPTSPHGTVSVWSSGYPAGIGRPSPSPVLAAIQVRNRIRRRSGVDVDEDGNPIKIARRIFTNSRERWRQQNVNGAFAELRKLVPTHPPEKKLSKNEILRLAMKYIRFLQKLLADMDREAEGASDPAQHEHELPTSSTNPDGNEAPSSPDTESETHGGTANGVITGEDDSGEVGV</sequence>
<dbReference type="PANTHER" id="PTHR13864">
    <property type="entry name" value="T-CELL ACUTE LYMPHOCYTIC LEUKEMIA/STEM CELL LEUKEMIA-RELATED"/>
    <property type="match status" value="1"/>
</dbReference>
<dbReference type="PANTHER" id="PTHR13864:SF15">
    <property type="entry name" value="T-CELL ACUTE LYMPHOCYTIC LEUKEMIA PROTEIN 1 HOMOLOG-RELATED"/>
    <property type="match status" value="1"/>
</dbReference>
<evidence type="ECO:0000256" key="2">
    <source>
        <dbReference type="ARBA" id="ARBA00023125"/>
    </source>
</evidence>
<dbReference type="Proteomes" id="UP000515135">
    <property type="component" value="Unplaced"/>
</dbReference>
<feature type="compositionally biased region" description="Acidic residues" evidence="4">
    <location>
        <begin position="368"/>
        <end position="377"/>
    </location>
</feature>
<keyword evidence="6" id="KW-1185">Reference proteome</keyword>
<dbReference type="GeneID" id="109474054"/>
<feature type="domain" description="BHLH" evidence="5">
    <location>
        <begin position="259"/>
        <end position="311"/>
    </location>
</feature>
<dbReference type="InterPro" id="IPR036638">
    <property type="entry name" value="HLH_DNA-bd_sf"/>
</dbReference>
<dbReference type="Gene3D" id="4.10.280.10">
    <property type="entry name" value="Helix-loop-helix DNA-binding domain"/>
    <property type="match status" value="1"/>
</dbReference>
<name>A0A6P4YZW2_BRABE</name>
<dbReference type="Pfam" id="PF00010">
    <property type="entry name" value="HLH"/>
    <property type="match status" value="1"/>
</dbReference>
<proteinExistence type="predicted"/>
<protein>
    <submittedName>
        <fullName evidence="7 8">Protein lyl-1-like</fullName>
    </submittedName>
</protein>
<dbReference type="RefSeq" id="XP_019629828.1">
    <property type="nucleotide sequence ID" value="XM_019774269.1"/>
</dbReference>
<feature type="compositionally biased region" description="Polar residues" evidence="4">
    <location>
        <begin position="37"/>
        <end position="54"/>
    </location>
</feature>
<evidence type="ECO:0000313" key="8">
    <source>
        <dbReference type="RefSeq" id="XP_019629829.1"/>
    </source>
</evidence>
<gene>
    <name evidence="7 8" type="primary">LOC109474054</name>
</gene>
<dbReference type="SUPFAM" id="SSF47459">
    <property type="entry name" value="HLH, helix-loop-helix DNA-binding domain"/>
    <property type="match status" value="1"/>
</dbReference>
<evidence type="ECO:0000256" key="1">
    <source>
        <dbReference type="ARBA" id="ARBA00023015"/>
    </source>
</evidence>
<dbReference type="AlphaFoldDB" id="A0A6P4YZW2"/>
<evidence type="ECO:0000256" key="4">
    <source>
        <dbReference type="SAM" id="MobiDB-lite"/>
    </source>
</evidence>
<dbReference type="GO" id="GO:0046983">
    <property type="term" value="F:protein dimerization activity"/>
    <property type="evidence" value="ECO:0007669"/>
    <property type="project" value="InterPro"/>
</dbReference>
<dbReference type="PROSITE" id="PS50888">
    <property type="entry name" value="BHLH"/>
    <property type="match status" value="1"/>
</dbReference>
<dbReference type="GO" id="GO:0000981">
    <property type="term" value="F:DNA-binding transcription factor activity, RNA polymerase II-specific"/>
    <property type="evidence" value="ECO:0007669"/>
    <property type="project" value="InterPro"/>
</dbReference>
<feature type="compositionally biased region" description="Basic and acidic residues" evidence="4">
    <location>
        <begin position="321"/>
        <end position="335"/>
    </location>
</feature>
<keyword evidence="2" id="KW-0238">DNA-binding</keyword>
<accession>A0A6P4YZW2</accession>
<dbReference type="SMART" id="SM00353">
    <property type="entry name" value="HLH"/>
    <property type="match status" value="1"/>
</dbReference>